<reference evidence="3" key="2">
    <citation type="journal article" date="2013" name="PLoS Genet.">
        <title>Comparative genome structure, secondary metabolite, and effector coding capacity across Cochliobolus pathogens.</title>
        <authorList>
            <person name="Condon B.J."/>
            <person name="Leng Y."/>
            <person name="Wu D."/>
            <person name="Bushley K.E."/>
            <person name="Ohm R.A."/>
            <person name="Otillar R."/>
            <person name="Martin J."/>
            <person name="Schackwitz W."/>
            <person name="Grimwood J."/>
            <person name="MohdZainudin N."/>
            <person name="Xue C."/>
            <person name="Wang R."/>
            <person name="Manning V.A."/>
            <person name="Dhillon B."/>
            <person name="Tu Z.J."/>
            <person name="Steffenson B.J."/>
            <person name="Salamov A."/>
            <person name="Sun H."/>
            <person name="Lowry S."/>
            <person name="LaButti K."/>
            <person name="Han J."/>
            <person name="Copeland A."/>
            <person name="Lindquist E."/>
            <person name="Barry K."/>
            <person name="Schmutz J."/>
            <person name="Baker S.E."/>
            <person name="Ciuffetti L.M."/>
            <person name="Grigoriev I.V."/>
            <person name="Zhong S."/>
            <person name="Turgeon B.G."/>
        </authorList>
    </citation>
    <scope>NUCLEOTIDE SEQUENCE [LARGE SCALE GENOMIC DNA]</scope>
    <source>
        <strain evidence="3">C5 / ATCC 48332 / race O</strain>
    </source>
</reference>
<name>M2UR72_COCH5</name>
<accession>M2UR72</accession>
<dbReference type="EMBL" id="KB445570">
    <property type="protein sequence ID" value="EMD96101.1"/>
    <property type="molecule type" value="Genomic_DNA"/>
</dbReference>
<dbReference type="HOGENOM" id="CLU_174165_0_0_1"/>
<organism evidence="2 3">
    <name type="scientific">Cochliobolus heterostrophus (strain C5 / ATCC 48332 / race O)</name>
    <name type="common">Southern corn leaf blight fungus</name>
    <name type="synonym">Bipolaris maydis</name>
    <dbReference type="NCBI Taxonomy" id="701091"/>
    <lineage>
        <taxon>Eukaryota</taxon>
        <taxon>Fungi</taxon>
        <taxon>Dikarya</taxon>
        <taxon>Ascomycota</taxon>
        <taxon>Pezizomycotina</taxon>
        <taxon>Dothideomycetes</taxon>
        <taxon>Pleosporomycetidae</taxon>
        <taxon>Pleosporales</taxon>
        <taxon>Pleosporineae</taxon>
        <taxon>Pleosporaceae</taxon>
        <taxon>Bipolaris</taxon>
    </lineage>
</organism>
<protein>
    <submittedName>
        <fullName evidence="2">Uncharacterized protein</fullName>
    </submittedName>
</protein>
<gene>
    <name evidence="2" type="ORF">COCHEDRAFT_1026877</name>
</gene>
<proteinExistence type="predicted"/>
<sequence>MPDRDACLPRATGSALPTCYRVLPVSERRAPPPLCKRLPATPTLLLLIASPPLPPPQPASTTRPGTPVVSPGQTDFQRQLPSGLHRLPEAMRWTRPMAAAAPARAYPIC</sequence>
<keyword evidence="3" id="KW-1185">Reference proteome</keyword>
<reference evidence="2 3" key="1">
    <citation type="journal article" date="2012" name="PLoS Pathog.">
        <title>Diverse lifestyles and strategies of plant pathogenesis encoded in the genomes of eighteen Dothideomycetes fungi.</title>
        <authorList>
            <person name="Ohm R.A."/>
            <person name="Feau N."/>
            <person name="Henrissat B."/>
            <person name="Schoch C.L."/>
            <person name="Horwitz B.A."/>
            <person name="Barry K.W."/>
            <person name="Condon B.J."/>
            <person name="Copeland A.C."/>
            <person name="Dhillon B."/>
            <person name="Glaser F."/>
            <person name="Hesse C.N."/>
            <person name="Kosti I."/>
            <person name="LaButti K."/>
            <person name="Lindquist E.A."/>
            <person name="Lucas S."/>
            <person name="Salamov A.A."/>
            <person name="Bradshaw R.E."/>
            <person name="Ciuffetti L."/>
            <person name="Hamelin R.C."/>
            <person name="Kema G.H.J."/>
            <person name="Lawrence C."/>
            <person name="Scott J.A."/>
            <person name="Spatafora J.W."/>
            <person name="Turgeon B.G."/>
            <person name="de Wit P.J.G.M."/>
            <person name="Zhong S."/>
            <person name="Goodwin S.B."/>
            <person name="Grigoriev I.V."/>
        </authorList>
    </citation>
    <scope>NUCLEOTIDE SEQUENCE [LARGE SCALE GENOMIC DNA]</scope>
    <source>
        <strain evidence="3">C5 / ATCC 48332 / race O</strain>
    </source>
</reference>
<feature type="region of interest" description="Disordered" evidence="1">
    <location>
        <begin position="50"/>
        <end position="77"/>
    </location>
</feature>
<dbReference type="AlphaFoldDB" id="M2UR72"/>
<evidence type="ECO:0000313" key="3">
    <source>
        <dbReference type="Proteomes" id="UP000016936"/>
    </source>
</evidence>
<evidence type="ECO:0000256" key="1">
    <source>
        <dbReference type="SAM" id="MobiDB-lite"/>
    </source>
</evidence>
<dbReference type="Proteomes" id="UP000016936">
    <property type="component" value="Unassembled WGS sequence"/>
</dbReference>
<evidence type="ECO:0000313" key="2">
    <source>
        <dbReference type="EMBL" id="EMD96101.1"/>
    </source>
</evidence>